<accession>A0A2K9V3C3</accession>
<proteinExistence type="predicted"/>
<keyword evidence="2" id="KW-1185">Reference proteome</keyword>
<dbReference type="KEGG" id="vg:54987690"/>
<dbReference type="Proteomes" id="UP000241935">
    <property type="component" value="Segment"/>
</dbReference>
<sequence length="66" mass="7800">MTKSEVLLLDDPSAIWNEMQKNPALRTDGDVWLHMTRLSAKQDRQWSREAYGDPEAYLYMDLNKKK</sequence>
<dbReference type="EMBL" id="MG711464">
    <property type="protein sequence ID" value="AUV56599.1"/>
    <property type="molecule type" value="Genomic_DNA"/>
</dbReference>
<reference evidence="1 2" key="1">
    <citation type="submission" date="2017-12" db="EMBL/GenBank/DDBJ databases">
        <title>Phages infecting Faecalibacterium prausnitzii belong to novel viral genera that help decipher intestinal viromes.</title>
        <authorList>
            <person name="Petit M.-A."/>
            <person name="De Paepe M."/>
            <person name="Benevides L."/>
            <person name="Langella P."/>
        </authorList>
    </citation>
    <scope>NUCLEOTIDE SEQUENCE [LARGE SCALE GENOMIC DNA]</scope>
</reference>
<dbReference type="RefSeq" id="YP_009797278.1">
    <property type="nucleotide sequence ID" value="NC_047912.1"/>
</dbReference>
<protein>
    <submittedName>
        <fullName evidence="1">Uncharacterized protein</fullName>
    </submittedName>
</protein>
<evidence type="ECO:0000313" key="1">
    <source>
        <dbReference type="EMBL" id="AUV56599.1"/>
    </source>
</evidence>
<dbReference type="GeneID" id="54987690"/>
<evidence type="ECO:0000313" key="2">
    <source>
        <dbReference type="Proteomes" id="UP000241935"/>
    </source>
</evidence>
<name>A0A2K9V3C3_9CAUD</name>
<organism evidence="1 2">
    <name type="scientific">Faecalibacterium phage FP_Lugh</name>
    <dbReference type="NCBI Taxonomy" id="2070184"/>
    <lineage>
        <taxon>Viruses</taxon>
        <taxon>Duplodnaviria</taxon>
        <taxon>Heunggongvirae</taxon>
        <taxon>Uroviricota</taxon>
        <taxon>Caudoviricetes</taxon>
        <taxon>Lughvirus</taxon>
        <taxon>Lughvirus lugh</taxon>
    </lineage>
</organism>